<dbReference type="PANTHER" id="PTHR43157">
    <property type="entry name" value="PHOSPHATIDYLINOSITOL-GLYCAN BIOSYNTHESIS CLASS F PROTEIN-RELATED"/>
    <property type="match status" value="1"/>
</dbReference>
<organism evidence="2 3">
    <name type="scientific">Anaerobacillus alkaliphilus</name>
    <dbReference type="NCBI Taxonomy" id="1548597"/>
    <lineage>
        <taxon>Bacteria</taxon>
        <taxon>Bacillati</taxon>
        <taxon>Bacillota</taxon>
        <taxon>Bacilli</taxon>
        <taxon>Bacillales</taxon>
        <taxon>Bacillaceae</taxon>
        <taxon>Anaerobacillus</taxon>
    </lineage>
</organism>
<evidence type="ECO:0000256" key="1">
    <source>
        <dbReference type="ARBA" id="ARBA00023002"/>
    </source>
</evidence>
<name>A0A4Q0VP11_9BACI</name>
<accession>A0A4Q0VP11</accession>
<dbReference type="CDD" id="cd05327">
    <property type="entry name" value="retinol-DH_like_SDR_c_like"/>
    <property type="match status" value="1"/>
</dbReference>
<dbReference type="OrthoDB" id="9809821at2"/>
<evidence type="ECO:0000313" key="3">
    <source>
        <dbReference type="Proteomes" id="UP000290649"/>
    </source>
</evidence>
<dbReference type="GO" id="GO:0016491">
    <property type="term" value="F:oxidoreductase activity"/>
    <property type="evidence" value="ECO:0007669"/>
    <property type="project" value="UniProtKB-KW"/>
</dbReference>
<keyword evidence="3" id="KW-1185">Reference proteome</keyword>
<evidence type="ECO:0000313" key="2">
    <source>
        <dbReference type="EMBL" id="RXI96592.1"/>
    </source>
</evidence>
<dbReference type="AlphaFoldDB" id="A0A4Q0VP11"/>
<dbReference type="PRINTS" id="PR00081">
    <property type="entry name" value="GDHRDH"/>
</dbReference>
<dbReference type="EMBL" id="QOUX01000047">
    <property type="protein sequence ID" value="RXI96592.1"/>
    <property type="molecule type" value="Genomic_DNA"/>
</dbReference>
<protein>
    <submittedName>
        <fullName evidence="2">SDR family oxidoreductase</fullName>
    </submittedName>
</protein>
<dbReference type="InterPro" id="IPR036291">
    <property type="entry name" value="NAD(P)-bd_dom_sf"/>
</dbReference>
<dbReference type="SUPFAM" id="SSF51735">
    <property type="entry name" value="NAD(P)-binding Rossmann-fold domains"/>
    <property type="match status" value="1"/>
</dbReference>
<dbReference type="PANTHER" id="PTHR43157:SF31">
    <property type="entry name" value="PHOSPHATIDYLINOSITOL-GLYCAN BIOSYNTHESIS CLASS F PROTEIN"/>
    <property type="match status" value="1"/>
</dbReference>
<keyword evidence="1" id="KW-0560">Oxidoreductase</keyword>
<proteinExistence type="predicted"/>
<dbReference type="InterPro" id="IPR002347">
    <property type="entry name" value="SDR_fam"/>
</dbReference>
<sequence>MQERVVIITGANSGIGKASAFRFAEEGYTVIMACRNVKVSRPVQQEIVESTNNARVELLELDVSCLSSIQSFCEEFQSRFEKLDILIHNAAYFNHGASYQVSVDGVELTFATNVVGPYYLTHLLLDHLKKSDDPRILHAGSNIIKHFFDPKKSIDFSNLQGENNDPKFSVYKMYCQSKMALMMLTFKQAEEFKNAGIKVNALQINGAKMSKETLMKVTPGYRVVARLQNLFFRPTTYMADKYYEICTSERFRDVTGKLFNDELELMEPASETPKGILQDVKQLVGKSLYPAYAKNDTVINQVYELCRELTVMKGDVRIG</sequence>
<dbReference type="RefSeq" id="WP_129080565.1">
    <property type="nucleotide sequence ID" value="NZ_QOUX01000047.1"/>
</dbReference>
<gene>
    <name evidence="2" type="ORF">DS745_23100</name>
</gene>
<dbReference type="Proteomes" id="UP000290649">
    <property type="component" value="Unassembled WGS sequence"/>
</dbReference>
<reference evidence="2 3" key="1">
    <citation type="journal article" date="2019" name="Int. J. Syst. Evol. Microbiol.">
        <title>Anaerobacillus alkaliphilus sp. nov., a novel alkaliphilic and moderately halophilic bacterium.</title>
        <authorList>
            <person name="Borsodi A.K."/>
            <person name="Aszalos J.M."/>
            <person name="Bihari P."/>
            <person name="Nagy I."/>
            <person name="Schumann P."/>
            <person name="Sproer C."/>
            <person name="Kovacs A.L."/>
            <person name="Boka K."/>
            <person name="Dobosy P."/>
            <person name="Ovari M."/>
            <person name="Szili-Kovacs T."/>
            <person name="Toth E."/>
        </authorList>
    </citation>
    <scope>NUCLEOTIDE SEQUENCE [LARGE SCALE GENOMIC DNA]</scope>
    <source>
        <strain evidence="2 3">B16-10</strain>
    </source>
</reference>
<comment type="caution">
    <text evidence="2">The sequence shown here is derived from an EMBL/GenBank/DDBJ whole genome shotgun (WGS) entry which is preliminary data.</text>
</comment>
<dbReference type="Gene3D" id="3.40.50.720">
    <property type="entry name" value="NAD(P)-binding Rossmann-like Domain"/>
    <property type="match status" value="1"/>
</dbReference>
<dbReference type="Pfam" id="PF00106">
    <property type="entry name" value="adh_short"/>
    <property type="match status" value="1"/>
</dbReference>